<dbReference type="PANTHER" id="PTHR43143">
    <property type="entry name" value="METALLOPHOSPHOESTERASE, CALCINEURIN SUPERFAMILY"/>
    <property type="match status" value="1"/>
</dbReference>
<dbReference type="AlphaFoldDB" id="A0A2N1PM19"/>
<dbReference type="GO" id="GO:0016787">
    <property type="term" value="F:hydrolase activity"/>
    <property type="evidence" value="ECO:0007669"/>
    <property type="project" value="InterPro"/>
</dbReference>
<evidence type="ECO:0000256" key="1">
    <source>
        <dbReference type="SAM" id="Phobius"/>
    </source>
</evidence>
<keyword evidence="1" id="KW-0472">Membrane</keyword>
<feature type="domain" description="Calcineurin-like phosphoesterase" evidence="2">
    <location>
        <begin position="200"/>
        <end position="403"/>
    </location>
</feature>
<reference evidence="3 4" key="1">
    <citation type="journal article" date="2017" name="ISME J.">
        <title>Potential for microbial H2 and metal transformations associated with novel bacteria and archaea in deep terrestrial subsurface sediments.</title>
        <authorList>
            <person name="Hernsdorf A.W."/>
            <person name="Amano Y."/>
            <person name="Miyakawa K."/>
            <person name="Ise K."/>
            <person name="Suzuki Y."/>
            <person name="Anantharaman K."/>
            <person name="Probst A."/>
            <person name="Burstein D."/>
            <person name="Thomas B.C."/>
            <person name="Banfield J.F."/>
        </authorList>
    </citation>
    <scope>NUCLEOTIDE SEQUENCE [LARGE SCALE GENOMIC DNA]</scope>
    <source>
        <strain evidence="3">HGW-Wallbacteria-1</strain>
    </source>
</reference>
<protein>
    <recommendedName>
        <fullName evidence="2">Calcineurin-like phosphoesterase domain-containing protein</fullName>
    </recommendedName>
</protein>
<feature type="transmembrane region" description="Helical" evidence="1">
    <location>
        <begin position="35"/>
        <end position="53"/>
    </location>
</feature>
<dbReference type="Proteomes" id="UP000233256">
    <property type="component" value="Unassembled WGS sequence"/>
</dbReference>
<dbReference type="InterPro" id="IPR004843">
    <property type="entry name" value="Calcineurin-like_PHP"/>
</dbReference>
<gene>
    <name evidence="3" type="ORF">CVV64_14670</name>
</gene>
<dbReference type="InterPro" id="IPR010994">
    <property type="entry name" value="RuvA_2-like"/>
</dbReference>
<evidence type="ECO:0000259" key="2">
    <source>
        <dbReference type="Pfam" id="PF00149"/>
    </source>
</evidence>
<dbReference type="PANTHER" id="PTHR43143:SF1">
    <property type="entry name" value="SERINE_THREONINE-PROTEIN PHOSPHATASE CPPED1"/>
    <property type="match status" value="1"/>
</dbReference>
<name>A0A2N1PM19_9BACT</name>
<dbReference type="Pfam" id="PF00149">
    <property type="entry name" value="Metallophos"/>
    <property type="match status" value="1"/>
</dbReference>
<evidence type="ECO:0000313" key="3">
    <source>
        <dbReference type="EMBL" id="PKK89379.1"/>
    </source>
</evidence>
<dbReference type="InterPro" id="IPR051918">
    <property type="entry name" value="STPP_CPPED1"/>
</dbReference>
<comment type="caution">
    <text evidence="3">The sequence shown here is derived from an EMBL/GenBank/DDBJ whole genome shotgun (WGS) entry which is preliminary data.</text>
</comment>
<accession>A0A2N1PM19</accession>
<dbReference type="EMBL" id="PGXC01000019">
    <property type="protein sequence ID" value="PKK89379.1"/>
    <property type="molecule type" value="Genomic_DNA"/>
</dbReference>
<dbReference type="InterPro" id="IPR029052">
    <property type="entry name" value="Metallo-depent_PP-like"/>
</dbReference>
<dbReference type="SUPFAM" id="SSF47781">
    <property type="entry name" value="RuvA domain 2-like"/>
    <property type="match status" value="1"/>
</dbReference>
<keyword evidence="1" id="KW-1133">Transmembrane helix</keyword>
<sequence length="493" mass="53397">MKSRTMRLATMKLATVKLTADPSTTSGIPGHTSGIVRSIFLVFLLVTLVFNVISSDSMADAQTARFDLNSVSPTVLLKIPGLSEDIVEIIVLYRKLKGGFSSLDEFFDYIDASTEERMMWSQLFFVRDNTENAALAAGPEYSLPVMTEEASESIVSEETPSPVATEPLAASASSAITAGNNGLPSAPAKIPSAPQGADSFRFCVISDTNGSYGSIAQGAGVGAAMKVIIGKLKPELVIHNGDMVAGQSRKVRPDRVRAMWKGYFSAVQEPLAKAGIPLVPVAGNHDAAPGFPDREIFREVWNDSRRVPALEYVDRDSYPLFYSFRHKGSLFVVLGGCSGKFSTREAALAAKLIRARSGGENLFVFNHVPFEKLYESEHGHMDAGGTVRKAMEEAGLSLLFTGHYEVYFKGYHGKIPIVGTGVLASVKRIPRTQKKPQGMSFICVDVAEGRLNTVFALKGPSFNIVFDESGLPEGFGHYRRFDVESGLMQKTGK</sequence>
<keyword evidence="1" id="KW-0812">Transmembrane</keyword>
<organism evidence="3 4">
    <name type="scientific">Candidatus Wallbacteria bacterium HGW-Wallbacteria-1</name>
    <dbReference type="NCBI Taxonomy" id="2013854"/>
    <lineage>
        <taxon>Bacteria</taxon>
        <taxon>Candidatus Walliibacteriota</taxon>
    </lineage>
</organism>
<evidence type="ECO:0000313" key="4">
    <source>
        <dbReference type="Proteomes" id="UP000233256"/>
    </source>
</evidence>
<dbReference type="SUPFAM" id="SSF56300">
    <property type="entry name" value="Metallo-dependent phosphatases"/>
    <property type="match status" value="1"/>
</dbReference>
<dbReference type="Gene3D" id="3.60.21.10">
    <property type="match status" value="1"/>
</dbReference>
<proteinExistence type="predicted"/>